<evidence type="ECO:0000313" key="2">
    <source>
        <dbReference type="Proteomes" id="UP001140949"/>
    </source>
</evidence>
<reference evidence="1" key="1">
    <citation type="journal article" date="2023" name="GigaByte">
        <title>Genome assembly of the bearded iris, Iris pallida Lam.</title>
        <authorList>
            <person name="Bruccoleri R.E."/>
            <person name="Oakeley E.J."/>
            <person name="Faust A.M.E."/>
            <person name="Altorfer M."/>
            <person name="Dessus-Babus S."/>
            <person name="Burckhardt D."/>
            <person name="Oertli M."/>
            <person name="Naumann U."/>
            <person name="Petersen F."/>
            <person name="Wong J."/>
        </authorList>
    </citation>
    <scope>NUCLEOTIDE SEQUENCE</scope>
    <source>
        <strain evidence="1">GSM-AAB239-AS_SAM_17_03QT</strain>
    </source>
</reference>
<gene>
    <name evidence="1" type="ORF">M6B38_376330</name>
</gene>
<dbReference type="Proteomes" id="UP001140949">
    <property type="component" value="Unassembled WGS sequence"/>
</dbReference>
<reference evidence="1" key="2">
    <citation type="submission" date="2023-04" db="EMBL/GenBank/DDBJ databases">
        <authorList>
            <person name="Bruccoleri R.E."/>
            <person name="Oakeley E.J."/>
            <person name="Faust A.-M."/>
            <person name="Dessus-Babus S."/>
            <person name="Altorfer M."/>
            <person name="Burckhardt D."/>
            <person name="Oertli M."/>
            <person name="Naumann U."/>
            <person name="Petersen F."/>
            <person name="Wong J."/>
        </authorList>
    </citation>
    <scope>NUCLEOTIDE SEQUENCE</scope>
    <source>
        <strain evidence="1">GSM-AAB239-AS_SAM_17_03QT</strain>
        <tissue evidence="1">Leaf</tissue>
    </source>
</reference>
<keyword evidence="2" id="KW-1185">Reference proteome</keyword>
<name>A0AAX6GB00_IRIPA</name>
<dbReference type="AlphaFoldDB" id="A0AAX6GB00"/>
<organism evidence="1 2">
    <name type="scientific">Iris pallida</name>
    <name type="common">Sweet iris</name>
    <dbReference type="NCBI Taxonomy" id="29817"/>
    <lineage>
        <taxon>Eukaryota</taxon>
        <taxon>Viridiplantae</taxon>
        <taxon>Streptophyta</taxon>
        <taxon>Embryophyta</taxon>
        <taxon>Tracheophyta</taxon>
        <taxon>Spermatophyta</taxon>
        <taxon>Magnoliopsida</taxon>
        <taxon>Liliopsida</taxon>
        <taxon>Asparagales</taxon>
        <taxon>Iridaceae</taxon>
        <taxon>Iridoideae</taxon>
        <taxon>Irideae</taxon>
        <taxon>Iris</taxon>
    </lineage>
</organism>
<sequence>MRLQTSKPLQLAVNHDSSLVFVPYRAGSGAYMYGLVRHSEHSMATTSPSTAAVLVCMIRNCTLEATKKLLVWSPFNLEEDDTIEGDRDNWSD</sequence>
<evidence type="ECO:0000313" key="1">
    <source>
        <dbReference type="EMBL" id="KAJ6825475.1"/>
    </source>
</evidence>
<accession>A0AAX6GB00</accession>
<proteinExistence type="predicted"/>
<dbReference type="EMBL" id="JANAVB010021600">
    <property type="protein sequence ID" value="KAJ6825475.1"/>
    <property type="molecule type" value="Genomic_DNA"/>
</dbReference>
<comment type="caution">
    <text evidence="1">The sequence shown here is derived from an EMBL/GenBank/DDBJ whole genome shotgun (WGS) entry which is preliminary data.</text>
</comment>
<protein>
    <submittedName>
        <fullName evidence="1">DNA excision repair protein ERCC-8-like</fullName>
    </submittedName>
</protein>